<sequence>MVDLLHSSDLTIRIFFRSSENWGKLPVVESTLSTRQKFRWGPNILNRVSSLAGIYNHHEEVYGTITTASPYDLPPMRLLTYLLFSLLCLLVKVQADIYLTDPIRGTVWNKGDSVNIKWVNFSNMTTVEIGLAQGSAQSLTLVGPIASGVDPKVGTYTWIVPGTISPGNSYSVRIGSNGLYYWSHFFTIRDNPDAQQPPRPLLDIGRNNGNTDPSTANNPNDPQAPATPASDTALTITHPTDSTIWKTGEQINITWMNPANNNSPLEISLSMGSLAEPRLVTKIALSVDPRSQSLTWIVPETLTPDSNYFIRMGNPPNLISSRLFTIQRSSRISPEDNVDSNRSQAAGQGADKPPSRGADSETNVNGNEEEEMDSEEEDD</sequence>
<proteinExistence type="predicted"/>
<dbReference type="Pfam" id="PF10342">
    <property type="entry name" value="Kre9_KNH"/>
    <property type="match status" value="2"/>
</dbReference>
<keyword evidence="5" id="KW-1185">Reference proteome</keyword>
<gene>
    <name evidence="4" type="ORF">K7432_000349</name>
</gene>
<evidence type="ECO:0000256" key="2">
    <source>
        <dbReference type="SAM" id="MobiDB-lite"/>
    </source>
</evidence>
<dbReference type="PANTHER" id="PTHR40633">
    <property type="entry name" value="MATRIX PROTEIN, PUTATIVE (AFU_ORTHOLOGUE AFUA_8G05410)-RELATED"/>
    <property type="match status" value="1"/>
</dbReference>
<dbReference type="InterPro" id="IPR052982">
    <property type="entry name" value="SRP1/TIP1-like"/>
</dbReference>
<dbReference type="EMBL" id="JASJQH010000006">
    <property type="protein sequence ID" value="KAK9768744.1"/>
    <property type="molecule type" value="Genomic_DNA"/>
</dbReference>
<reference evidence="4 5" key="1">
    <citation type="submission" date="2023-04" db="EMBL/GenBank/DDBJ databases">
        <title>Genome of Basidiobolus ranarum AG-B5.</title>
        <authorList>
            <person name="Stajich J.E."/>
            <person name="Carter-House D."/>
            <person name="Gryganskyi A."/>
        </authorList>
    </citation>
    <scope>NUCLEOTIDE SEQUENCE [LARGE SCALE GENOMIC DNA]</scope>
    <source>
        <strain evidence="4 5">AG-B5</strain>
    </source>
</reference>
<evidence type="ECO:0000256" key="1">
    <source>
        <dbReference type="ARBA" id="ARBA00022729"/>
    </source>
</evidence>
<feature type="domain" description="Yeast cell wall synthesis Kre9/Knh1-like N-terminal" evidence="3">
    <location>
        <begin position="239"/>
        <end position="314"/>
    </location>
</feature>
<evidence type="ECO:0000313" key="5">
    <source>
        <dbReference type="Proteomes" id="UP001479436"/>
    </source>
</evidence>
<name>A0ABR2X4P0_9FUNG</name>
<feature type="compositionally biased region" description="Acidic residues" evidence="2">
    <location>
        <begin position="367"/>
        <end position="379"/>
    </location>
</feature>
<protein>
    <recommendedName>
        <fullName evidence="3">Yeast cell wall synthesis Kre9/Knh1-like N-terminal domain-containing protein</fullName>
    </recommendedName>
</protein>
<feature type="region of interest" description="Disordered" evidence="2">
    <location>
        <begin position="194"/>
        <end position="238"/>
    </location>
</feature>
<organism evidence="4 5">
    <name type="scientific">Basidiobolus ranarum</name>
    <dbReference type="NCBI Taxonomy" id="34480"/>
    <lineage>
        <taxon>Eukaryota</taxon>
        <taxon>Fungi</taxon>
        <taxon>Fungi incertae sedis</taxon>
        <taxon>Zoopagomycota</taxon>
        <taxon>Entomophthoromycotina</taxon>
        <taxon>Basidiobolomycetes</taxon>
        <taxon>Basidiobolales</taxon>
        <taxon>Basidiobolaceae</taxon>
        <taxon>Basidiobolus</taxon>
    </lineage>
</organism>
<evidence type="ECO:0000313" key="4">
    <source>
        <dbReference type="EMBL" id="KAK9768744.1"/>
    </source>
</evidence>
<comment type="caution">
    <text evidence="4">The sequence shown here is derived from an EMBL/GenBank/DDBJ whole genome shotgun (WGS) entry which is preliminary data.</text>
</comment>
<accession>A0ABR2X4P0</accession>
<dbReference type="InterPro" id="IPR018466">
    <property type="entry name" value="Kre9/Knh1-like_N"/>
</dbReference>
<dbReference type="PANTHER" id="PTHR40633:SF1">
    <property type="entry name" value="GPI ANCHORED SERINE-THREONINE RICH PROTEIN (AFU_ORTHOLOGUE AFUA_1G03630)"/>
    <property type="match status" value="1"/>
</dbReference>
<feature type="compositionally biased region" description="Polar residues" evidence="2">
    <location>
        <begin position="229"/>
        <end position="238"/>
    </location>
</feature>
<feature type="region of interest" description="Disordered" evidence="2">
    <location>
        <begin position="330"/>
        <end position="379"/>
    </location>
</feature>
<feature type="domain" description="Yeast cell wall synthesis Kre9/Knh1-like N-terminal" evidence="3">
    <location>
        <begin position="102"/>
        <end position="188"/>
    </location>
</feature>
<keyword evidence="1" id="KW-0732">Signal</keyword>
<dbReference type="Proteomes" id="UP001479436">
    <property type="component" value="Unassembled WGS sequence"/>
</dbReference>
<evidence type="ECO:0000259" key="3">
    <source>
        <dbReference type="Pfam" id="PF10342"/>
    </source>
</evidence>
<feature type="compositionally biased region" description="Polar residues" evidence="2">
    <location>
        <begin position="207"/>
        <end position="221"/>
    </location>
</feature>